<sequence length="50" mass="5792">MEEELNAIARNNTRELVKLPTEKKTIEVKWAFKVKLKTESSGPSQQCEEE</sequence>
<name>A0A392TB24_9FABA</name>
<dbReference type="Proteomes" id="UP000265520">
    <property type="component" value="Unassembled WGS sequence"/>
</dbReference>
<proteinExistence type="predicted"/>
<accession>A0A392TB24</accession>
<reference evidence="1 2" key="1">
    <citation type="journal article" date="2018" name="Front. Plant Sci.">
        <title>Red Clover (Trifolium pratense) and Zigzag Clover (T. medium) - A Picture of Genomic Similarities and Differences.</title>
        <authorList>
            <person name="Dluhosova J."/>
            <person name="Istvanek J."/>
            <person name="Nedelnik J."/>
            <person name="Repkova J."/>
        </authorList>
    </citation>
    <scope>NUCLEOTIDE SEQUENCE [LARGE SCALE GENOMIC DNA]</scope>
    <source>
        <strain evidence="2">cv. 10/8</strain>
        <tissue evidence="1">Leaf</tissue>
    </source>
</reference>
<protein>
    <recommendedName>
        <fullName evidence="3">Gag-pol polyprotein</fullName>
    </recommendedName>
</protein>
<organism evidence="1 2">
    <name type="scientific">Trifolium medium</name>
    <dbReference type="NCBI Taxonomy" id="97028"/>
    <lineage>
        <taxon>Eukaryota</taxon>
        <taxon>Viridiplantae</taxon>
        <taxon>Streptophyta</taxon>
        <taxon>Embryophyta</taxon>
        <taxon>Tracheophyta</taxon>
        <taxon>Spermatophyta</taxon>
        <taxon>Magnoliopsida</taxon>
        <taxon>eudicotyledons</taxon>
        <taxon>Gunneridae</taxon>
        <taxon>Pentapetalae</taxon>
        <taxon>rosids</taxon>
        <taxon>fabids</taxon>
        <taxon>Fabales</taxon>
        <taxon>Fabaceae</taxon>
        <taxon>Papilionoideae</taxon>
        <taxon>50 kb inversion clade</taxon>
        <taxon>NPAAA clade</taxon>
        <taxon>Hologalegina</taxon>
        <taxon>IRL clade</taxon>
        <taxon>Trifolieae</taxon>
        <taxon>Trifolium</taxon>
    </lineage>
</organism>
<evidence type="ECO:0000313" key="2">
    <source>
        <dbReference type="Proteomes" id="UP000265520"/>
    </source>
</evidence>
<dbReference type="EMBL" id="LXQA010543971">
    <property type="protein sequence ID" value="MCI58309.1"/>
    <property type="molecule type" value="Genomic_DNA"/>
</dbReference>
<comment type="caution">
    <text evidence="1">The sequence shown here is derived from an EMBL/GenBank/DDBJ whole genome shotgun (WGS) entry which is preliminary data.</text>
</comment>
<dbReference type="AlphaFoldDB" id="A0A392TB24"/>
<keyword evidence="2" id="KW-1185">Reference proteome</keyword>
<evidence type="ECO:0000313" key="1">
    <source>
        <dbReference type="EMBL" id="MCI58309.1"/>
    </source>
</evidence>
<feature type="non-terminal residue" evidence="1">
    <location>
        <position position="50"/>
    </location>
</feature>
<evidence type="ECO:0008006" key="3">
    <source>
        <dbReference type="Google" id="ProtNLM"/>
    </source>
</evidence>